<sequence>MLDTERHGWNHDPSKVAVTISQDAKGFADEKLKQMTLEEKILLLTGEDLWRMNPIPRLGISRIKTSDGPTGVRGGIFVDGVTAASLPLGVSLAATWDKQVIEDVSQVLIAEAKSKGVDVLLGPTGECVCIPRTPLSGRNFEAYSEDPFLTGKLAAQYINTIQAAGIGACVKHYAANDQENRRFFIDEKIPERALREIHLQPFQIAVRDSNPWSIMTAYNKVNGDFCSANHYLIRDILRGEWGWDGLVMSDWFGTNSVVPSLTAGYVIWEISRMFTKLTDHCSLDLEMPGPVRRRGRHLPEAHRQGLVDSSFIDASATRVLELVHKTGKSKIPDWKEGPEQAIDLPKHRAILRRAGAEGIVLLKNEGDILPLKDLDGKTIAFIGPNANRTVATGGGSSNLSPHYRTTPFGSFNKEVSSIYPTAQVVTKPGILTHRYLPLLEPSVMRNPETGSPGFVLSLWRNIKHEGKPFMTEHRPSSNLVCYDGLPPELTTGERYSYRAETILTPKTTGVHQFSLSSCGPGKLILDGKVIVDIERRWWSPKSSLFMSYGSPEERVEVELKAGHSYELVLESISREPKPYDMTYTGMLEREEVQDGVRVGFLENPGDLDAMLQDTVDLASRSDIAVVVVGKDHEWETETSDMVSMHLPGQSNELVRAVVRANPRTIVINQTGSPITLPWANEMPAIVQAWYQGQEQGDCIADILLGTTNTCGKLPITFPRRIEDTPSFDNYPGENDVVHYGENIYLGYRFYDHRKIEPLFPFGYGLSYTKFAYSNIRLSSDSLAVDGTIEVQVDVTNTGDVNGKEVVQFYVSPVSKPRLGRPLRELKGWDKVFVRPGETATARATLDRVSISYWDDSVQKWVIEESAVFMVSAAKDSKDKGLLAEFRSKAAAQWVH</sequence>
<evidence type="ECO:0000256" key="10">
    <source>
        <dbReference type="RuleBase" id="RU361161"/>
    </source>
</evidence>
<dbReference type="EMBL" id="ANPB02000001">
    <property type="protein sequence ID" value="KAF4491474.1"/>
    <property type="molecule type" value="Genomic_DNA"/>
</dbReference>
<evidence type="ECO:0000313" key="13">
    <source>
        <dbReference type="Proteomes" id="UP000011096"/>
    </source>
</evidence>
<dbReference type="Pfam" id="PF00933">
    <property type="entry name" value="Glyco_hydro_3"/>
    <property type="match status" value="1"/>
</dbReference>
<dbReference type="PANTHER" id="PTHR42715:SF3">
    <property type="entry name" value="BETA-GLUCOSIDASE B-RELATED"/>
    <property type="match status" value="1"/>
</dbReference>
<evidence type="ECO:0000256" key="9">
    <source>
        <dbReference type="ARBA" id="ARBA00023326"/>
    </source>
</evidence>
<dbReference type="FunFam" id="2.60.40.10:FF:000495">
    <property type="entry name" value="Periplasmic beta-glucosidase"/>
    <property type="match status" value="1"/>
</dbReference>
<protein>
    <recommendedName>
        <fullName evidence="4 10">beta-glucosidase</fullName>
        <ecNumber evidence="4 10">3.2.1.21</ecNumber>
    </recommendedName>
</protein>
<dbReference type="SMART" id="SM00758">
    <property type="entry name" value="PA14"/>
    <property type="match status" value="1"/>
</dbReference>
<dbReference type="InterPro" id="IPR050288">
    <property type="entry name" value="Cellulose_deg_GH3"/>
</dbReference>
<evidence type="ECO:0000313" key="12">
    <source>
        <dbReference type="EMBL" id="KAF4491474.1"/>
    </source>
</evidence>
<evidence type="ECO:0000256" key="1">
    <source>
        <dbReference type="ARBA" id="ARBA00000448"/>
    </source>
</evidence>
<comment type="caution">
    <text evidence="12">The sequence shown here is derived from an EMBL/GenBank/DDBJ whole genome shotgun (WGS) entry which is preliminary data.</text>
</comment>
<keyword evidence="8 10" id="KW-0326">Glycosidase</keyword>
<dbReference type="InterPro" id="IPR002772">
    <property type="entry name" value="Glyco_hydro_3_C"/>
</dbReference>
<dbReference type="InterPro" id="IPR011658">
    <property type="entry name" value="PA14_dom"/>
</dbReference>
<proteinExistence type="inferred from homology"/>
<evidence type="ECO:0000256" key="4">
    <source>
        <dbReference type="ARBA" id="ARBA00012744"/>
    </source>
</evidence>
<dbReference type="PANTHER" id="PTHR42715">
    <property type="entry name" value="BETA-GLUCOSIDASE"/>
    <property type="match status" value="1"/>
</dbReference>
<dbReference type="InParanoid" id="A0A7J6JL83"/>
<dbReference type="InterPro" id="IPR026891">
    <property type="entry name" value="Fn3-like"/>
</dbReference>
<keyword evidence="9 10" id="KW-0624">Polysaccharide degradation</keyword>
<comment type="catalytic activity">
    <reaction evidence="1 10">
        <text>Hydrolysis of terminal, non-reducing beta-D-glucosyl residues with release of beta-D-glucose.</text>
        <dbReference type="EC" id="3.2.1.21"/>
    </reaction>
</comment>
<dbReference type="Pfam" id="PF01915">
    <property type="entry name" value="Glyco_hydro_3_C"/>
    <property type="match status" value="1"/>
</dbReference>
<feature type="domain" description="PA14" evidence="11">
    <location>
        <begin position="449"/>
        <end position="614"/>
    </location>
</feature>
<dbReference type="EC" id="3.2.1.21" evidence="4 10"/>
<evidence type="ECO:0000256" key="5">
    <source>
        <dbReference type="ARBA" id="ARBA00022801"/>
    </source>
</evidence>
<evidence type="ECO:0000256" key="6">
    <source>
        <dbReference type="ARBA" id="ARBA00023180"/>
    </source>
</evidence>
<dbReference type="Pfam" id="PF07691">
    <property type="entry name" value="PA14"/>
    <property type="match status" value="1"/>
</dbReference>
<dbReference type="Gene3D" id="3.40.50.1700">
    <property type="entry name" value="Glycoside hydrolase family 3 C-terminal domain"/>
    <property type="match status" value="1"/>
</dbReference>
<dbReference type="PROSITE" id="PS51820">
    <property type="entry name" value="PA14"/>
    <property type="match status" value="1"/>
</dbReference>
<evidence type="ECO:0000256" key="8">
    <source>
        <dbReference type="ARBA" id="ARBA00023295"/>
    </source>
</evidence>
<comment type="similarity">
    <text evidence="3 10">Belongs to the glycosyl hydrolase 3 family.</text>
</comment>
<comment type="pathway">
    <text evidence="2 10">Glycan metabolism; cellulose degradation.</text>
</comment>
<keyword evidence="13" id="KW-1185">Reference proteome</keyword>
<dbReference type="Gene3D" id="2.60.40.10">
    <property type="entry name" value="Immunoglobulins"/>
    <property type="match status" value="1"/>
</dbReference>
<evidence type="ECO:0000256" key="3">
    <source>
        <dbReference type="ARBA" id="ARBA00005336"/>
    </source>
</evidence>
<dbReference type="Proteomes" id="UP000011096">
    <property type="component" value="Unassembled WGS sequence"/>
</dbReference>
<dbReference type="GeneID" id="43613179"/>
<dbReference type="SUPFAM" id="SSF56988">
    <property type="entry name" value="Anthrax protective antigen"/>
    <property type="match status" value="1"/>
</dbReference>
<dbReference type="InterPro" id="IPR036962">
    <property type="entry name" value="Glyco_hydro_3_N_sf"/>
</dbReference>
<dbReference type="SUPFAM" id="SSF52279">
    <property type="entry name" value="Beta-D-glucan exohydrolase, C-terminal domain"/>
    <property type="match status" value="1"/>
</dbReference>
<reference evidence="12 13" key="1">
    <citation type="submission" date="2012-08" db="EMBL/GenBank/DDBJ databases">
        <authorList>
            <person name="Gan P.H.P."/>
            <person name="Ikeda K."/>
            <person name="Irieda H."/>
            <person name="Narusaka M."/>
            <person name="O'Connell R.J."/>
            <person name="Narusaka Y."/>
            <person name="Takano Y."/>
            <person name="Kubo Y."/>
            <person name="Shirasu K."/>
        </authorList>
    </citation>
    <scope>NUCLEOTIDE SEQUENCE [LARGE SCALE GENOMIC DNA]</scope>
    <source>
        <strain evidence="12 13">Nara gc5</strain>
    </source>
</reference>
<dbReference type="SUPFAM" id="SSF51445">
    <property type="entry name" value="(Trans)glycosidases"/>
    <property type="match status" value="1"/>
</dbReference>
<dbReference type="PRINTS" id="PR00133">
    <property type="entry name" value="GLHYDRLASE3"/>
</dbReference>
<evidence type="ECO:0000256" key="7">
    <source>
        <dbReference type="ARBA" id="ARBA00023277"/>
    </source>
</evidence>
<dbReference type="SMART" id="SM01217">
    <property type="entry name" value="Fn3_like"/>
    <property type="match status" value="1"/>
</dbReference>
<dbReference type="InterPro" id="IPR037524">
    <property type="entry name" value="PA14/GLEYA"/>
</dbReference>
<reference evidence="12 13" key="2">
    <citation type="submission" date="2020-04" db="EMBL/GenBank/DDBJ databases">
        <title>Genome sequencing and assembly of multiple isolates from the Colletotrichum gloeosporioides species complex.</title>
        <authorList>
            <person name="Gan P."/>
            <person name="Shirasu K."/>
        </authorList>
    </citation>
    <scope>NUCLEOTIDE SEQUENCE [LARGE SCALE GENOMIC DNA]</scope>
    <source>
        <strain evidence="12 13">Nara gc5</strain>
    </source>
</reference>
<dbReference type="InterPro" id="IPR001764">
    <property type="entry name" value="Glyco_hydro_3_N"/>
</dbReference>
<dbReference type="Pfam" id="PF14310">
    <property type="entry name" value="Fn3-like"/>
    <property type="match status" value="1"/>
</dbReference>
<dbReference type="InterPro" id="IPR017853">
    <property type="entry name" value="GH"/>
</dbReference>
<dbReference type="InterPro" id="IPR019800">
    <property type="entry name" value="Glyco_hydro_3_AS"/>
</dbReference>
<organism evidence="12 13">
    <name type="scientific">Colletotrichum fructicola (strain Nara gc5)</name>
    <name type="common">Anthracnose fungus</name>
    <name type="synonym">Colletotrichum gloeosporioides (strain Nara gc5)</name>
    <dbReference type="NCBI Taxonomy" id="1213859"/>
    <lineage>
        <taxon>Eukaryota</taxon>
        <taxon>Fungi</taxon>
        <taxon>Dikarya</taxon>
        <taxon>Ascomycota</taxon>
        <taxon>Pezizomycotina</taxon>
        <taxon>Sordariomycetes</taxon>
        <taxon>Hypocreomycetidae</taxon>
        <taxon>Glomerellales</taxon>
        <taxon>Glomerellaceae</taxon>
        <taxon>Colletotrichum</taxon>
        <taxon>Colletotrichum gloeosporioides species complex</taxon>
    </lineage>
</organism>
<dbReference type="PROSITE" id="PS00775">
    <property type="entry name" value="GLYCOSYL_HYDROL_F3"/>
    <property type="match status" value="1"/>
</dbReference>
<keyword evidence="7 10" id="KW-0119">Carbohydrate metabolism</keyword>
<dbReference type="Gene3D" id="2.60.120.260">
    <property type="entry name" value="Galactose-binding domain-like"/>
    <property type="match status" value="1"/>
</dbReference>
<keyword evidence="6" id="KW-0325">Glycoprotein</keyword>
<dbReference type="AlphaFoldDB" id="A0A7J6JL83"/>
<dbReference type="OrthoDB" id="47059at2759"/>
<evidence type="ECO:0000256" key="2">
    <source>
        <dbReference type="ARBA" id="ARBA00004987"/>
    </source>
</evidence>
<accession>A0A7J6JL83</accession>
<dbReference type="Gene3D" id="3.20.20.300">
    <property type="entry name" value="Glycoside hydrolase, family 3, N-terminal domain"/>
    <property type="match status" value="1"/>
</dbReference>
<dbReference type="GO" id="GO:0008422">
    <property type="term" value="F:beta-glucosidase activity"/>
    <property type="evidence" value="ECO:0007669"/>
    <property type="project" value="UniProtKB-EC"/>
</dbReference>
<keyword evidence="5 10" id="KW-0378">Hydrolase</keyword>
<dbReference type="UniPathway" id="UPA00696"/>
<name>A0A7J6JL83_COLFN</name>
<dbReference type="GO" id="GO:0030245">
    <property type="term" value="P:cellulose catabolic process"/>
    <property type="evidence" value="ECO:0007669"/>
    <property type="project" value="UniProtKB-UniPathway"/>
</dbReference>
<evidence type="ECO:0000259" key="11">
    <source>
        <dbReference type="PROSITE" id="PS51820"/>
    </source>
</evidence>
<gene>
    <name evidence="12" type="primary">bglB-1</name>
    <name evidence="12" type="ORF">CGGC5_v002053</name>
</gene>
<dbReference type="RefSeq" id="XP_031891394.1">
    <property type="nucleotide sequence ID" value="XM_032029095.1"/>
</dbReference>
<dbReference type="InterPro" id="IPR013783">
    <property type="entry name" value="Ig-like_fold"/>
</dbReference>
<dbReference type="InterPro" id="IPR036881">
    <property type="entry name" value="Glyco_hydro_3_C_sf"/>
</dbReference>